<dbReference type="InterPro" id="IPR011335">
    <property type="entry name" value="Restrct_endonuc-II-like"/>
</dbReference>
<comment type="similarity">
    <text evidence="1 2">Belongs to the UPF0102 family.</text>
</comment>
<dbReference type="GO" id="GO:0003676">
    <property type="term" value="F:nucleic acid binding"/>
    <property type="evidence" value="ECO:0007669"/>
    <property type="project" value="InterPro"/>
</dbReference>
<dbReference type="PANTHER" id="PTHR34039">
    <property type="entry name" value="UPF0102 PROTEIN YRAN"/>
    <property type="match status" value="1"/>
</dbReference>
<sequence length="114" mass="12697">MANQLGIYGEQQAAQYFLSRGGIILGRNVRYNCGEIDLIVQMGGEVVFVEVKTRSSWDFGAAESVTPRKFTRMKRAAAAWLEGQPYRSVRFDVWVYVVDKGAVEHYEGIDGGAS</sequence>
<dbReference type="Proteomes" id="UP000427071">
    <property type="component" value="Chromosome"/>
</dbReference>
<dbReference type="NCBIfam" id="NF009150">
    <property type="entry name" value="PRK12497.1-3"/>
    <property type="match status" value="1"/>
</dbReference>
<evidence type="ECO:0000313" key="3">
    <source>
        <dbReference type="EMBL" id="QGU02294.1"/>
    </source>
</evidence>
<dbReference type="KEGG" id="ckw:CKALI_07160"/>
<dbReference type="NCBIfam" id="NF009154">
    <property type="entry name" value="PRK12497.3-3"/>
    <property type="match status" value="1"/>
</dbReference>
<dbReference type="Gene3D" id="3.40.1350.10">
    <property type="match status" value="1"/>
</dbReference>
<dbReference type="RefSeq" id="WP_156192626.1">
    <property type="nucleotide sequence ID" value="NZ_CP046452.1"/>
</dbReference>
<dbReference type="InterPro" id="IPR011856">
    <property type="entry name" value="tRNA_endonuc-like_dom_sf"/>
</dbReference>
<dbReference type="PANTHER" id="PTHR34039:SF1">
    <property type="entry name" value="UPF0102 PROTEIN YRAN"/>
    <property type="match status" value="1"/>
</dbReference>
<dbReference type="InterPro" id="IPR003509">
    <property type="entry name" value="UPF0102_YraN-like"/>
</dbReference>
<proteinExistence type="inferred from homology"/>
<dbReference type="CDD" id="cd20736">
    <property type="entry name" value="PoNe_Nuclease"/>
    <property type="match status" value="1"/>
</dbReference>
<name>A0A6B8VLG5_9CORY</name>
<gene>
    <name evidence="3" type="ORF">CKALI_07160</name>
</gene>
<dbReference type="HAMAP" id="MF_00048">
    <property type="entry name" value="UPF0102"/>
    <property type="match status" value="1"/>
</dbReference>
<dbReference type="EMBL" id="CP046452">
    <property type="protein sequence ID" value="QGU02294.1"/>
    <property type="molecule type" value="Genomic_DNA"/>
</dbReference>
<reference evidence="4" key="1">
    <citation type="submission" date="2019-11" db="EMBL/GenBank/DDBJ databases">
        <title>Complete genome sequence of Corynebacterium kalinowskii 1959, a novel Corynebacterium species isolated from soil of a small paddock in Vilsendorf, Germany.</title>
        <authorList>
            <person name="Schaffert L."/>
            <person name="Ruwe M."/>
            <person name="Milse J."/>
            <person name="Hanuschka K."/>
            <person name="Ortseifen V."/>
            <person name="Droste J."/>
            <person name="Brandt D."/>
            <person name="Schlueter L."/>
            <person name="Kutter Y."/>
            <person name="Vinke S."/>
            <person name="Viehoefer P."/>
            <person name="Jacob L."/>
            <person name="Luebke N.-C."/>
            <person name="Schulte-Berndt E."/>
            <person name="Hain C."/>
            <person name="Linder M."/>
            <person name="Schmidt P."/>
            <person name="Wollenschlaeger L."/>
            <person name="Luttermann T."/>
            <person name="Thieme E."/>
            <person name="Hassa J."/>
            <person name="Haak M."/>
            <person name="Wittchen M."/>
            <person name="Mentz A."/>
            <person name="Persicke M."/>
            <person name="Busche T."/>
            <person name="Ruckert C."/>
        </authorList>
    </citation>
    <scope>NUCLEOTIDE SEQUENCE [LARGE SCALE GENOMIC DNA]</scope>
    <source>
        <strain evidence="4">1959</strain>
    </source>
</reference>
<evidence type="ECO:0000256" key="1">
    <source>
        <dbReference type="ARBA" id="ARBA00006738"/>
    </source>
</evidence>
<organism evidence="3 4">
    <name type="scientific">Corynebacterium kalinowskii</name>
    <dbReference type="NCBI Taxonomy" id="2675216"/>
    <lineage>
        <taxon>Bacteria</taxon>
        <taxon>Bacillati</taxon>
        <taxon>Actinomycetota</taxon>
        <taxon>Actinomycetes</taxon>
        <taxon>Mycobacteriales</taxon>
        <taxon>Corynebacteriaceae</taxon>
        <taxon>Corynebacterium</taxon>
    </lineage>
</organism>
<keyword evidence="4" id="KW-1185">Reference proteome</keyword>
<dbReference type="Pfam" id="PF02021">
    <property type="entry name" value="UPF0102"/>
    <property type="match status" value="1"/>
</dbReference>
<protein>
    <recommendedName>
        <fullName evidence="2">UPF0102 protein CKALI_07160</fullName>
    </recommendedName>
</protein>
<evidence type="ECO:0000256" key="2">
    <source>
        <dbReference type="HAMAP-Rule" id="MF_00048"/>
    </source>
</evidence>
<dbReference type="AlphaFoldDB" id="A0A6B8VLG5"/>
<evidence type="ECO:0000313" key="4">
    <source>
        <dbReference type="Proteomes" id="UP000427071"/>
    </source>
</evidence>
<dbReference type="SUPFAM" id="SSF52980">
    <property type="entry name" value="Restriction endonuclease-like"/>
    <property type="match status" value="1"/>
</dbReference>
<dbReference type="NCBIfam" id="TIGR00252">
    <property type="entry name" value="YraN family protein"/>
    <property type="match status" value="1"/>
</dbReference>
<accession>A0A6B8VLG5</accession>